<evidence type="ECO:0000256" key="4">
    <source>
        <dbReference type="SAM" id="MobiDB-lite"/>
    </source>
</evidence>
<dbReference type="InterPro" id="IPR000700">
    <property type="entry name" value="PAS-assoc_C"/>
</dbReference>
<feature type="domain" description="Methyl-accepting transducer" evidence="6">
    <location>
        <begin position="461"/>
        <end position="690"/>
    </location>
</feature>
<dbReference type="SMART" id="SM00086">
    <property type="entry name" value="PAC"/>
    <property type="match status" value="1"/>
</dbReference>
<dbReference type="Gene3D" id="1.10.490.10">
    <property type="entry name" value="Globins"/>
    <property type="match status" value="1"/>
</dbReference>
<keyword evidence="10" id="KW-1185">Reference proteome</keyword>
<dbReference type="SUPFAM" id="SSF55785">
    <property type="entry name" value="PYP-like sensor domain (PAS domain)"/>
    <property type="match status" value="1"/>
</dbReference>
<evidence type="ECO:0000256" key="3">
    <source>
        <dbReference type="PROSITE-ProRule" id="PRU00284"/>
    </source>
</evidence>
<feature type="region of interest" description="Disordered" evidence="4">
    <location>
        <begin position="717"/>
        <end position="772"/>
    </location>
</feature>
<organism evidence="9 10">
    <name type="scientific">Nitrospira defluvii</name>
    <dbReference type="NCBI Taxonomy" id="330214"/>
    <lineage>
        <taxon>Bacteria</taxon>
        <taxon>Pseudomonadati</taxon>
        <taxon>Nitrospirota</taxon>
        <taxon>Nitrospiria</taxon>
        <taxon>Nitrospirales</taxon>
        <taxon>Nitrospiraceae</taxon>
        <taxon>Nitrospira</taxon>
    </lineage>
</organism>
<reference evidence="9 10" key="1">
    <citation type="submission" date="2021-02" db="EMBL/GenBank/DDBJ databases">
        <authorList>
            <person name="Han P."/>
        </authorList>
    </citation>
    <scope>NUCLEOTIDE SEQUENCE [LARGE SCALE GENOMIC DNA]</scope>
    <source>
        <strain evidence="9">Candidatus Nitrospira sp. ZN2</strain>
    </source>
</reference>
<dbReference type="EMBL" id="CAJNBJ010000017">
    <property type="protein sequence ID" value="CAE6776092.1"/>
    <property type="molecule type" value="Genomic_DNA"/>
</dbReference>
<dbReference type="SUPFAM" id="SSF58104">
    <property type="entry name" value="Methyl-accepting chemotaxis protein (MCP) signaling domain"/>
    <property type="match status" value="1"/>
</dbReference>
<name>A0ABM8RWX8_9BACT</name>
<dbReference type="InterPro" id="IPR013655">
    <property type="entry name" value="PAS_fold_3"/>
</dbReference>
<dbReference type="RefSeq" id="WP_213043329.1">
    <property type="nucleotide sequence ID" value="NZ_CAJNBJ010000017.1"/>
</dbReference>
<comment type="similarity">
    <text evidence="2">Belongs to the methyl-accepting chemotaxis (MCP) protein family.</text>
</comment>
<evidence type="ECO:0000259" key="5">
    <source>
        <dbReference type="PROSITE" id="PS01033"/>
    </source>
</evidence>
<feature type="compositionally biased region" description="Low complexity" evidence="4">
    <location>
        <begin position="487"/>
        <end position="503"/>
    </location>
</feature>
<dbReference type="Gene3D" id="1.10.287.950">
    <property type="entry name" value="Methyl-accepting chemotaxis protein"/>
    <property type="match status" value="1"/>
</dbReference>
<dbReference type="Pfam" id="PF00042">
    <property type="entry name" value="Globin"/>
    <property type="match status" value="1"/>
</dbReference>
<gene>
    <name evidence="9" type="primary">cheM</name>
    <name evidence="9" type="ORF">NSPZN2_40524</name>
</gene>
<dbReference type="InterPro" id="IPR000971">
    <property type="entry name" value="Globin"/>
</dbReference>
<dbReference type="InterPro" id="IPR004089">
    <property type="entry name" value="MCPsignal_dom"/>
</dbReference>
<dbReference type="InterPro" id="IPR051310">
    <property type="entry name" value="MCP_chemotaxis"/>
</dbReference>
<dbReference type="InterPro" id="IPR001610">
    <property type="entry name" value="PAC"/>
</dbReference>
<dbReference type="PROSITE" id="PS01033">
    <property type="entry name" value="GLOBIN"/>
    <property type="match status" value="1"/>
</dbReference>
<dbReference type="InterPro" id="IPR003660">
    <property type="entry name" value="HAMP_dom"/>
</dbReference>
<evidence type="ECO:0000313" key="10">
    <source>
        <dbReference type="Proteomes" id="UP000675880"/>
    </source>
</evidence>
<sequence length="772" mass="83779">MGLNVELLESSFKLVAPQGDALVTRFYERLFEKYPVVKPLFKNASISEQKKKLLASLVLVIQNLRHPEKLTPVLQDMGARHVAYGAKPAYYDAVGENLLAVLGEFAGEAWTPEVSQAWTDAYAAIKTIMLEGAKRVPHTQGEKKMSKAPAKSKTKALAQVDMSEFYLGALEQSQNNILLCDRNLVITYANSTAKKTLTALEPAIKKVLPKFNVSTVVGTCIDEFHLDPSKQRRILSDPANMPHRADIQIGPLTLSLLVTAVMSPSGEYLGNALEWADVTEKRKMEQQAAAMSKSQAIIEFNLDGTIVTANDNFLSCLGYTLDEIKGQHHRMFCDPAYVGTIEYQAFWAKLNRGEFDSGVYKRIAKGGREIWIQAVYNPILNAAGKATKVVKFATDITAQKQSQFEMEKLVAEAQAVLGRLANNDLTQEMTESYRGDLDKVKTSINAVVQNLTQTITAVREAVQAVSSGAEQITKGNEDLSQRTSEQASALEETSASMEEMTSTVKQNADNAKQANQLAIAARDIADKGGSVTVRAVEAMGEINKSSKKIADIITVIDEIAFQTNLLALNAAVEAARAGEHGRGFAVVAAEVRNLAQRSATAAKEIKGLINESIQRVSDGSELVNQSGKTLEEIVSSVKRVTDIIAEITAASQEQAQGIDQVNKAIMQMDETTQQNAALVEETTSASQSMKDQAKELMSQMEVFVVNASEGHAPVRTAASSARTAGKPAVAVTKPGLKKPSFSAKPSEIKQPVGVAAGNGHDRHKKDDDFEEF</sequence>
<dbReference type="PROSITE" id="PS50885">
    <property type="entry name" value="HAMP"/>
    <property type="match status" value="1"/>
</dbReference>
<protein>
    <submittedName>
        <fullName evidence="9">Globin-coupled methyl-accepting chemotaxis protein (Modular protein)</fullName>
    </submittedName>
</protein>
<dbReference type="Proteomes" id="UP000675880">
    <property type="component" value="Unassembled WGS sequence"/>
</dbReference>
<evidence type="ECO:0000259" key="6">
    <source>
        <dbReference type="PROSITE" id="PS50111"/>
    </source>
</evidence>
<dbReference type="CDD" id="cd11386">
    <property type="entry name" value="MCP_signal"/>
    <property type="match status" value="1"/>
</dbReference>
<dbReference type="NCBIfam" id="TIGR00229">
    <property type="entry name" value="sensory_box"/>
    <property type="match status" value="1"/>
</dbReference>
<dbReference type="InterPro" id="IPR000014">
    <property type="entry name" value="PAS"/>
</dbReference>
<dbReference type="CDD" id="cd12131">
    <property type="entry name" value="HGbI-like"/>
    <property type="match status" value="1"/>
</dbReference>
<dbReference type="PROSITE" id="PS50111">
    <property type="entry name" value="CHEMOTAXIS_TRANSDUC_2"/>
    <property type="match status" value="1"/>
</dbReference>
<dbReference type="Gene3D" id="3.30.450.20">
    <property type="entry name" value="PAS domain"/>
    <property type="match status" value="2"/>
</dbReference>
<dbReference type="Pfam" id="PF08447">
    <property type="entry name" value="PAS_3"/>
    <property type="match status" value="1"/>
</dbReference>
<evidence type="ECO:0000256" key="2">
    <source>
        <dbReference type="ARBA" id="ARBA00029447"/>
    </source>
</evidence>
<evidence type="ECO:0000313" key="9">
    <source>
        <dbReference type="EMBL" id="CAE6776092.1"/>
    </source>
</evidence>
<dbReference type="Pfam" id="PF00015">
    <property type="entry name" value="MCPsignal"/>
    <property type="match status" value="1"/>
</dbReference>
<dbReference type="InterPro" id="IPR035965">
    <property type="entry name" value="PAS-like_dom_sf"/>
</dbReference>
<evidence type="ECO:0000256" key="1">
    <source>
        <dbReference type="ARBA" id="ARBA00022481"/>
    </source>
</evidence>
<feature type="domain" description="Globin" evidence="5">
    <location>
        <begin position="1"/>
        <end position="134"/>
    </location>
</feature>
<dbReference type="PROSITE" id="PS50113">
    <property type="entry name" value="PAC"/>
    <property type="match status" value="1"/>
</dbReference>
<dbReference type="PANTHER" id="PTHR43531:SF14">
    <property type="entry name" value="METHYL-ACCEPTING CHEMOTAXIS PROTEIN I-RELATED"/>
    <property type="match status" value="1"/>
</dbReference>
<keyword evidence="3" id="KW-0807">Transducer</keyword>
<dbReference type="SUPFAM" id="SSF46458">
    <property type="entry name" value="Globin-like"/>
    <property type="match status" value="1"/>
</dbReference>
<feature type="region of interest" description="Disordered" evidence="4">
    <location>
        <begin position="472"/>
        <end position="505"/>
    </location>
</feature>
<dbReference type="PRINTS" id="PR00260">
    <property type="entry name" value="CHEMTRNSDUCR"/>
</dbReference>
<dbReference type="CDD" id="cd00130">
    <property type="entry name" value="PAS"/>
    <property type="match status" value="1"/>
</dbReference>
<feature type="domain" description="HAMP" evidence="8">
    <location>
        <begin position="410"/>
        <end position="456"/>
    </location>
</feature>
<evidence type="ECO:0000259" key="8">
    <source>
        <dbReference type="PROSITE" id="PS50885"/>
    </source>
</evidence>
<dbReference type="PANTHER" id="PTHR43531">
    <property type="entry name" value="PROTEIN ICFG"/>
    <property type="match status" value="1"/>
</dbReference>
<accession>A0ABM8RWX8</accession>
<feature type="domain" description="PAC" evidence="7">
    <location>
        <begin position="353"/>
        <end position="408"/>
    </location>
</feature>
<keyword evidence="1" id="KW-0488">Methylation</keyword>
<proteinExistence type="inferred from homology"/>
<dbReference type="InterPro" id="IPR009050">
    <property type="entry name" value="Globin-like_sf"/>
</dbReference>
<dbReference type="InterPro" id="IPR012292">
    <property type="entry name" value="Globin/Proto"/>
</dbReference>
<dbReference type="SMART" id="SM00283">
    <property type="entry name" value="MA"/>
    <property type="match status" value="1"/>
</dbReference>
<evidence type="ECO:0000259" key="7">
    <source>
        <dbReference type="PROSITE" id="PS50113"/>
    </source>
</evidence>
<comment type="caution">
    <text evidence="9">The sequence shown here is derived from an EMBL/GenBank/DDBJ whole genome shotgun (WGS) entry which is preliminary data.</text>
</comment>
<dbReference type="InterPro" id="IPR004090">
    <property type="entry name" value="Chemotax_Me-accpt_rcpt"/>
</dbReference>